<proteinExistence type="predicted"/>
<dbReference type="EMBL" id="AP022563">
    <property type="protein sequence ID" value="BBX15944.1"/>
    <property type="molecule type" value="Genomic_DNA"/>
</dbReference>
<keyword evidence="2" id="KW-1185">Reference proteome</keyword>
<dbReference type="Proteomes" id="UP000467006">
    <property type="component" value="Chromosome"/>
</dbReference>
<gene>
    <name evidence="1" type="ORF">MDUV_08040</name>
</gene>
<dbReference type="AlphaFoldDB" id="A0A7I7JXB2"/>
<organism evidence="1 2">
    <name type="scientific">Mycolicibacterium duvalii</name>
    <dbReference type="NCBI Taxonomy" id="39688"/>
    <lineage>
        <taxon>Bacteria</taxon>
        <taxon>Bacillati</taxon>
        <taxon>Actinomycetota</taxon>
        <taxon>Actinomycetes</taxon>
        <taxon>Mycobacteriales</taxon>
        <taxon>Mycobacteriaceae</taxon>
        <taxon>Mycolicibacterium</taxon>
    </lineage>
</organism>
<sequence length="73" mass="7971">MAGCGVHFRFALALRVDDNAHSTCGHTAAGEAWMYTTPVVASANWFAARICYSFGSTRDVFPNDLVCAEQQQK</sequence>
<name>A0A7I7JXB2_9MYCO</name>
<reference evidence="1 2" key="1">
    <citation type="journal article" date="2019" name="Emerg. Microbes Infect.">
        <title>Comprehensive subspecies identification of 175 nontuberculous mycobacteria species based on 7547 genomic profiles.</title>
        <authorList>
            <person name="Matsumoto Y."/>
            <person name="Kinjo T."/>
            <person name="Motooka D."/>
            <person name="Nabeya D."/>
            <person name="Jung N."/>
            <person name="Uechi K."/>
            <person name="Horii T."/>
            <person name="Iida T."/>
            <person name="Fujita J."/>
            <person name="Nakamura S."/>
        </authorList>
    </citation>
    <scope>NUCLEOTIDE SEQUENCE [LARGE SCALE GENOMIC DNA]</scope>
    <source>
        <strain evidence="1 2">JCM 6396</strain>
    </source>
</reference>
<dbReference type="KEGG" id="mdu:MDUV_08040"/>
<evidence type="ECO:0000313" key="2">
    <source>
        <dbReference type="Proteomes" id="UP000467006"/>
    </source>
</evidence>
<protein>
    <submittedName>
        <fullName evidence="1">Uncharacterized protein</fullName>
    </submittedName>
</protein>
<accession>A0A7I7JXB2</accession>
<evidence type="ECO:0000313" key="1">
    <source>
        <dbReference type="EMBL" id="BBX15944.1"/>
    </source>
</evidence>